<keyword evidence="3 6" id="KW-0812">Transmembrane</keyword>
<feature type="transmembrane region" description="Helical" evidence="6">
    <location>
        <begin position="177"/>
        <end position="197"/>
    </location>
</feature>
<dbReference type="InterPro" id="IPR020846">
    <property type="entry name" value="MFS_dom"/>
</dbReference>
<evidence type="ECO:0000256" key="6">
    <source>
        <dbReference type="SAM" id="Phobius"/>
    </source>
</evidence>
<keyword evidence="2" id="KW-0813">Transport</keyword>
<protein>
    <submittedName>
        <fullName evidence="8">MFS transporter</fullName>
    </submittedName>
</protein>
<feature type="transmembrane region" description="Helical" evidence="6">
    <location>
        <begin position="443"/>
        <end position="464"/>
    </location>
</feature>
<feature type="transmembrane region" description="Helical" evidence="6">
    <location>
        <begin position="209"/>
        <end position="227"/>
    </location>
</feature>
<feature type="domain" description="Major facilitator superfamily (MFS) profile" evidence="7">
    <location>
        <begin position="23"/>
        <end position="468"/>
    </location>
</feature>
<evidence type="ECO:0000256" key="2">
    <source>
        <dbReference type="ARBA" id="ARBA00022448"/>
    </source>
</evidence>
<evidence type="ECO:0000256" key="1">
    <source>
        <dbReference type="ARBA" id="ARBA00004651"/>
    </source>
</evidence>
<feature type="transmembrane region" description="Helical" evidence="6">
    <location>
        <begin position="20"/>
        <end position="38"/>
    </location>
</feature>
<keyword evidence="4 6" id="KW-1133">Transmembrane helix</keyword>
<feature type="transmembrane region" description="Helical" evidence="6">
    <location>
        <begin position="146"/>
        <end position="171"/>
    </location>
</feature>
<dbReference type="SUPFAM" id="SSF103473">
    <property type="entry name" value="MFS general substrate transporter"/>
    <property type="match status" value="1"/>
</dbReference>
<feature type="transmembrane region" description="Helical" evidence="6">
    <location>
        <begin position="58"/>
        <end position="77"/>
    </location>
</feature>
<evidence type="ECO:0000313" key="8">
    <source>
        <dbReference type="EMBL" id="MCO6394469.1"/>
    </source>
</evidence>
<keyword evidence="9" id="KW-1185">Reference proteome</keyword>
<feature type="transmembrane region" description="Helical" evidence="6">
    <location>
        <begin position="413"/>
        <end position="437"/>
    </location>
</feature>
<dbReference type="GO" id="GO:0005886">
    <property type="term" value="C:plasma membrane"/>
    <property type="evidence" value="ECO:0007669"/>
    <property type="project" value="UniProtKB-SubCell"/>
</dbReference>
<comment type="caution">
    <text evidence="8">The sequence shown here is derived from an EMBL/GenBank/DDBJ whole genome shotgun (WGS) entry which is preliminary data.</text>
</comment>
<accession>A0AAW5HWB4</accession>
<evidence type="ECO:0000256" key="5">
    <source>
        <dbReference type="ARBA" id="ARBA00023136"/>
    </source>
</evidence>
<dbReference type="Proteomes" id="UP001205920">
    <property type="component" value="Unassembled WGS sequence"/>
</dbReference>
<dbReference type="GO" id="GO:0022857">
    <property type="term" value="F:transmembrane transporter activity"/>
    <property type="evidence" value="ECO:0007669"/>
    <property type="project" value="InterPro"/>
</dbReference>
<feature type="transmembrane region" description="Helical" evidence="6">
    <location>
        <begin position="233"/>
        <end position="256"/>
    </location>
</feature>
<evidence type="ECO:0000259" key="7">
    <source>
        <dbReference type="PROSITE" id="PS50850"/>
    </source>
</evidence>
<dbReference type="PROSITE" id="PS50850">
    <property type="entry name" value="MFS"/>
    <property type="match status" value="1"/>
</dbReference>
<proteinExistence type="predicted"/>
<evidence type="ECO:0000313" key="9">
    <source>
        <dbReference type="Proteomes" id="UP001205920"/>
    </source>
</evidence>
<evidence type="ECO:0000256" key="3">
    <source>
        <dbReference type="ARBA" id="ARBA00022692"/>
    </source>
</evidence>
<feature type="transmembrane region" description="Helical" evidence="6">
    <location>
        <begin position="277"/>
        <end position="299"/>
    </location>
</feature>
<dbReference type="PANTHER" id="PTHR42718">
    <property type="entry name" value="MAJOR FACILITATOR SUPERFAMILY MULTIDRUG TRANSPORTER MFSC"/>
    <property type="match status" value="1"/>
</dbReference>
<sequence length="485" mass="50819">MHDTHTPPPEAGHRLPPGQVWPLMLALLTAVFAFQLNASMLAPALATMERELDATTSQIGLTQTAFFTAAALFSLFMPRWGDLIGRRKVLVGMMVVTAIGSVVAALAANVTMLFIGRVIQGVSGPTVALTSVMLRQEVREEKQFALLIGILTSINGGIAGIDAIMGGWLTAAFGFRSLFWVIGVFAVVAVFAVHFGVRETKSDAGYAMDWKGVVPLVVAVGAILTALNEAGALAAANWFMVIVLLAVGAVALVVFWRIESSTEHPLVAPHLLKERRTWALLTTTTLTMTGIFAVMNGLVPNLAQDETFGPGMSAGVVSWWTLTPYALAGLVFGPIAGFCAGRVGYKLMLQIGIAGAFLSVVFGTFVVSNPTKGLLLALSVAAGVTYAGIANIMLGSLHVVLAPKTNQGYLPGLNAGAFNLGAGISFTVIFAVVATFADQNGGYRAGMIAGAVLLIGAFCTSFLIPRPESLPDTIAAEDAARKKVQ</sequence>
<dbReference type="Pfam" id="PF07690">
    <property type="entry name" value="MFS_1"/>
    <property type="match status" value="2"/>
</dbReference>
<dbReference type="PANTHER" id="PTHR42718:SF9">
    <property type="entry name" value="MAJOR FACILITATOR SUPERFAMILY MULTIDRUG TRANSPORTER MFSC"/>
    <property type="match status" value="1"/>
</dbReference>
<dbReference type="EMBL" id="JAEUWV010000005">
    <property type="protein sequence ID" value="MCO6394469.1"/>
    <property type="molecule type" value="Genomic_DNA"/>
</dbReference>
<feature type="transmembrane region" description="Helical" evidence="6">
    <location>
        <begin position="374"/>
        <end position="401"/>
    </location>
</feature>
<organism evidence="8 9">
    <name type="scientific">Corynebacterium lipophilum</name>
    <dbReference type="NCBI Taxonomy" id="2804918"/>
    <lineage>
        <taxon>Bacteria</taxon>
        <taxon>Bacillati</taxon>
        <taxon>Actinomycetota</taxon>
        <taxon>Actinomycetes</taxon>
        <taxon>Mycobacteriales</taxon>
        <taxon>Corynebacteriaceae</taxon>
        <taxon>Corynebacterium</taxon>
    </lineage>
</organism>
<dbReference type="RefSeq" id="WP_070477959.1">
    <property type="nucleotide sequence ID" value="NZ_JAEUWV010000005.1"/>
</dbReference>
<dbReference type="AlphaFoldDB" id="A0AAW5HWB4"/>
<dbReference type="Gene3D" id="1.20.1720.10">
    <property type="entry name" value="Multidrug resistance protein D"/>
    <property type="match status" value="1"/>
</dbReference>
<feature type="transmembrane region" description="Helical" evidence="6">
    <location>
        <begin position="114"/>
        <end position="134"/>
    </location>
</feature>
<dbReference type="InterPro" id="IPR011701">
    <property type="entry name" value="MFS"/>
</dbReference>
<evidence type="ECO:0000256" key="4">
    <source>
        <dbReference type="ARBA" id="ARBA00022989"/>
    </source>
</evidence>
<feature type="transmembrane region" description="Helical" evidence="6">
    <location>
        <begin position="89"/>
        <end position="108"/>
    </location>
</feature>
<dbReference type="InterPro" id="IPR036259">
    <property type="entry name" value="MFS_trans_sf"/>
</dbReference>
<comment type="subcellular location">
    <subcellularLocation>
        <location evidence="1">Cell membrane</location>
        <topology evidence="1">Multi-pass membrane protein</topology>
    </subcellularLocation>
</comment>
<feature type="transmembrane region" description="Helical" evidence="6">
    <location>
        <begin position="347"/>
        <end position="368"/>
    </location>
</feature>
<gene>
    <name evidence="8" type="ORF">JMN37_05690</name>
</gene>
<keyword evidence="5 6" id="KW-0472">Membrane</keyword>
<name>A0AAW5HWB4_9CORY</name>
<reference evidence="8 9" key="1">
    <citation type="submission" date="2021-01" db="EMBL/GenBank/DDBJ databases">
        <title>Identification and Characterization of Corynebacterium sp.</title>
        <authorList>
            <person name="Luo Q."/>
            <person name="Qu P."/>
            <person name="Chen Q."/>
        </authorList>
    </citation>
    <scope>NUCLEOTIDE SEQUENCE [LARGE SCALE GENOMIC DNA]</scope>
    <source>
        <strain evidence="8 9">MC-18</strain>
    </source>
</reference>
<feature type="transmembrane region" description="Helical" evidence="6">
    <location>
        <begin position="319"/>
        <end position="340"/>
    </location>
</feature>
<dbReference type="Gene3D" id="1.20.1250.20">
    <property type="entry name" value="MFS general substrate transporter like domains"/>
    <property type="match status" value="1"/>
</dbReference>